<name>A0ABW0XFI7_9ACTN</name>
<accession>A0ABW0XFI7</accession>
<dbReference type="EMBL" id="JBHSPC010000001">
    <property type="protein sequence ID" value="MFC5668568.1"/>
    <property type="molecule type" value="Genomic_DNA"/>
</dbReference>
<gene>
    <name evidence="1" type="ORF">ACFP2V_00075</name>
</gene>
<dbReference type="Proteomes" id="UP001596183">
    <property type="component" value="Unassembled WGS sequence"/>
</dbReference>
<protein>
    <submittedName>
        <fullName evidence="1">Uncharacterized protein</fullName>
    </submittedName>
</protein>
<reference evidence="2" key="1">
    <citation type="journal article" date="2019" name="Int. J. Syst. Evol. Microbiol.">
        <title>The Global Catalogue of Microorganisms (GCM) 10K type strain sequencing project: providing services to taxonomists for standard genome sequencing and annotation.</title>
        <authorList>
            <consortium name="The Broad Institute Genomics Platform"/>
            <consortium name="The Broad Institute Genome Sequencing Center for Infectious Disease"/>
            <person name="Wu L."/>
            <person name="Ma J."/>
        </authorList>
    </citation>
    <scope>NUCLEOTIDE SEQUENCE [LARGE SCALE GENOMIC DNA]</scope>
    <source>
        <strain evidence="2">JCM 13852</strain>
    </source>
</reference>
<evidence type="ECO:0000313" key="2">
    <source>
        <dbReference type="Proteomes" id="UP001596183"/>
    </source>
</evidence>
<sequence>MTQQQLALAADRTGRIFREGSIAGVNDPKRLLTLGAVLPQFVNPRRETSRCGCCCWA</sequence>
<proteinExistence type="predicted"/>
<comment type="caution">
    <text evidence="1">The sequence shown here is derived from an EMBL/GenBank/DDBJ whole genome shotgun (WGS) entry which is preliminary data.</text>
</comment>
<evidence type="ECO:0000313" key="1">
    <source>
        <dbReference type="EMBL" id="MFC5668568.1"/>
    </source>
</evidence>
<organism evidence="1 2">
    <name type="scientific">Streptomyces incanus</name>
    <dbReference type="NCBI Taxonomy" id="887453"/>
    <lineage>
        <taxon>Bacteria</taxon>
        <taxon>Bacillati</taxon>
        <taxon>Actinomycetota</taxon>
        <taxon>Actinomycetes</taxon>
        <taxon>Kitasatosporales</taxon>
        <taxon>Streptomycetaceae</taxon>
        <taxon>Streptomyces</taxon>
    </lineage>
</organism>
<keyword evidence="2" id="KW-1185">Reference proteome</keyword>